<sequence length="417" mass="47489">MVSYGCTELTQPVLAFWPSWLGRTFGLEDVTPTVEGRQSNPPTEQLSLLSCVPPATNVPTTAHYFHPRPLDNRRTPLVVAMTKYPGLLLLGLLASLVLLLTGSRYHDVSSLVDAYRGLREASPFEHDKPNQRSKPRGDVRVDFYRMYDEKELLGIPYRDHVISKWRLYVQVFLLNYWYNGRVRFFMGDIYSFGDPDGIYEEPVNCFEGALEFSFLGNGYIQNANHVSVLIVKRLNENLFGCVNPINVPLGGVVGFAPAMVLGMSNENTAVVSSTTAGINHIAGILISHEMGHVFGYQHTSVRDEELVVRYLSGFCGLNLRYPQFNSEITEALNEIVWDMVTGERYDYEDWKGRTNIMSDTVFNAFQLTSVWKVGMYEKQYKPIFETILDCWFNRSKVPIQYRNESEPEISFEDGGLY</sequence>
<dbReference type="Proteomes" id="UP001153069">
    <property type="component" value="Unassembled WGS sequence"/>
</dbReference>
<reference evidence="1" key="1">
    <citation type="submission" date="2020-06" db="EMBL/GenBank/DDBJ databases">
        <authorList>
            <consortium name="Plant Systems Biology data submission"/>
        </authorList>
    </citation>
    <scope>NUCLEOTIDE SEQUENCE</scope>
    <source>
        <strain evidence="1">D6</strain>
    </source>
</reference>
<accession>A0A9N8EQE1</accession>
<evidence type="ECO:0000313" key="1">
    <source>
        <dbReference type="EMBL" id="CAB9526087.1"/>
    </source>
</evidence>
<protein>
    <submittedName>
        <fullName evidence="1">Uncharacterized protein</fullName>
    </submittedName>
</protein>
<proteinExistence type="predicted"/>
<dbReference type="SUPFAM" id="SSF55486">
    <property type="entry name" value="Metalloproteases ('zincins'), catalytic domain"/>
    <property type="match status" value="1"/>
</dbReference>
<dbReference type="AlphaFoldDB" id="A0A9N8EQE1"/>
<dbReference type="EMBL" id="CAICTM010001772">
    <property type="protein sequence ID" value="CAB9526087.1"/>
    <property type="molecule type" value="Genomic_DNA"/>
</dbReference>
<gene>
    <name evidence="1" type="ORF">SEMRO_1774_G296800.1</name>
</gene>
<keyword evidence="2" id="KW-1185">Reference proteome</keyword>
<name>A0A9N8EQE1_9STRA</name>
<organism evidence="1 2">
    <name type="scientific">Seminavis robusta</name>
    <dbReference type="NCBI Taxonomy" id="568900"/>
    <lineage>
        <taxon>Eukaryota</taxon>
        <taxon>Sar</taxon>
        <taxon>Stramenopiles</taxon>
        <taxon>Ochrophyta</taxon>
        <taxon>Bacillariophyta</taxon>
        <taxon>Bacillariophyceae</taxon>
        <taxon>Bacillariophycidae</taxon>
        <taxon>Naviculales</taxon>
        <taxon>Naviculaceae</taxon>
        <taxon>Seminavis</taxon>
    </lineage>
</organism>
<evidence type="ECO:0000313" key="2">
    <source>
        <dbReference type="Proteomes" id="UP001153069"/>
    </source>
</evidence>
<comment type="caution">
    <text evidence="1">The sequence shown here is derived from an EMBL/GenBank/DDBJ whole genome shotgun (WGS) entry which is preliminary data.</text>
</comment>